<protein>
    <submittedName>
        <fullName evidence="1">Uncharacterized protein</fullName>
    </submittedName>
</protein>
<gene>
    <name evidence="1" type="ORF">LMG28614_03694</name>
</gene>
<dbReference type="EMBL" id="CADIKK010000016">
    <property type="protein sequence ID" value="CAB3793318.1"/>
    <property type="molecule type" value="Genomic_DNA"/>
</dbReference>
<name>A0A6S7BB22_9BURK</name>
<proteinExistence type="predicted"/>
<dbReference type="Proteomes" id="UP000494365">
    <property type="component" value="Unassembled WGS sequence"/>
</dbReference>
<organism evidence="1 2">
    <name type="scientific">Paraburkholderia ultramafica</name>
    <dbReference type="NCBI Taxonomy" id="1544867"/>
    <lineage>
        <taxon>Bacteria</taxon>
        <taxon>Pseudomonadati</taxon>
        <taxon>Pseudomonadota</taxon>
        <taxon>Betaproteobacteria</taxon>
        <taxon>Burkholderiales</taxon>
        <taxon>Burkholderiaceae</taxon>
        <taxon>Paraburkholderia</taxon>
    </lineage>
</organism>
<accession>A0A6S7BB22</accession>
<sequence>MSLVKTVMPLAHVLSRGDADESNAKLVWPMQFGRKWYADRKDALLWR</sequence>
<evidence type="ECO:0000313" key="1">
    <source>
        <dbReference type="EMBL" id="CAB3793318.1"/>
    </source>
</evidence>
<dbReference type="AlphaFoldDB" id="A0A6S7BB22"/>
<reference evidence="1 2" key="1">
    <citation type="submission" date="2020-04" db="EMBL/GenBank/DDBJ databases">
        <authorList>
            <person name="De Canck E."/>
        </authorList>
    </citation>
    <scope>NUCLEOTIDE SEQUENCE [LARGE SCALE GENOMIC DNA]</scope>
    <source>
        <strain evidence="1 2">LMG 28614</strain>
    </source>
</reference>
<keyword evidence="2" id="KW-1185">Reference proteome</keyword>
<evidence type="ECO:0000313" key="2">
    <source>
        <dbReference type="Proteomes" id="UP000494365"/>
    </source>
</evidence>